<name>A0AAI9U100_9PEZI</name>
<dbReference type="EMBL" id="MPDP01000306">
    <property type="protein sequence ID" value="KAK1448522.1"/>
    <property type="molecule type" value="Genomic_DNA"/>
</dbReference>
<keyword evidence="1" id="KW-1133">Transmembrane helix</keyword>
<protein>
    <submittedName>
        <fullName evidence="2">Uncharacterized protein</fullName>
    </submittedName>
</protein>
<gene>
    <name evidence="2" type="ORF">CCUS01_11483</name>
</gene>
<evidence type="ECO:0000313" key="2">
    <source>
        <dbReference type="EMBL" id="KAK1448522.1"/>
    </source>
</evidence>
<keyword evidence="3" id="KW-1185">Reference proteome</keyword>
<keyword evidence="1" id="KW-0812">Transmembrane</keyword>
<proteinExistence type="predicted"/>
<accession>A0AAI9U100</accession>
<organism evidence="2 3">
    <name type="scientific">Colletotrichum cuscutae</name>
    <dbReference type="NCBI Taxonomy" id="1209917"/>
    <lineage>
        <taxon>Eukaryota</taxon>
        <taxon>Fungi</taxon>
        <taxon>Dikarya</taxon>
        <taxon>Ascomycota</taxon>
        <taxon>Pezizomycotina</taxon>
        <taxon>Sordariomycetes</taxon>
        <taxon>Hypocreomycetidae</taxon>
        <taxon>Glomerellales</taxon>
        <taxon>Glomerellaceae</taxon>
        <taxon>Colletotrichum</taxon>
        <taxon>Colletotrichum acutatum species complex</taxon>
    </lineage>
</organism>
<comment type="caution">
    <text evidence="2">The sequence shown here is derived from an EMBL/GenBank/DDBJ whole genome shotgun (WGS) entry which is preliminary data.</text>
</comment>
<evidence type="ECO:0000313" key="3">
    <source>
        <dbReference type="Proteomes" id="UP001239213"/>
    </source>
</evidence>
<sequence>MTKPLCKCHPTLDKSATNIKSIFHTLIFLAPHIFYWYRFFILFLSSVVSIKLGKADIFASISGTSGCSDESDSLSDGATFTGPCPVRVGLLLNQIPSSSRTAASSFPGPVEVQLCVVVLWLYGWLTDECSGHDATINGIQLRRY</sequence>
<dbReference type="Proteomes" id="UP001239213">
    <property type="component" value="Unassembled WGS sequence"/>
</dbReference>
<evidence type="ECO:0000256" key="1">
    <source>
        <dbReference type="SAM" id="Phobius"/>
    </source>
</evidence>
<dbReference type="AlphaFoldDB" id="A0AAI9U100"/>
<feature type="transmembrane region" description="Helical" evidence="1">
    <location>
        <begin position="22"/>
        <end position="44"/>
    </location>
</feature>
<reference evidence="2" key="1">
    <citation type="submission" date="2016-11" db="EMBL/GenBank/DDBJ databases">
        <title>The genome sequence of Colletotrichum cuscutae.</title>
        <authorList>
            <person name="Baroncelli R."/>
        </authorList>
    </citation>
    <scope>NUCLEOTIDE SEQUENCE</scope>
    <source>
        <strain evidence="2">IMI 304802</strain>
    </source>
</reference>
<keyword evidence="1" id="KW-0472">Membrane</keyword>